<keyword evidence="3" id="KW-1185">Reference proteome</keyword>
<evidence type="ECO:0000313" key="2">
    <source>
        <dbReference type="EMBL" id="GBO40824.1"/>
    </source>
</evidence>
<protein>
    <submittedName>
        <fullName evidence="1">Uncharacterized protein</fullName>
    </submittedName>
</protein>
<dbReference type="AlphaFoldDB" id="A0A4Y2WVJ3"/>
<organism evidence="1 3">
    <name type="scientific">Araneus ventricosus</name>
    <name type="common">Orbweaver spider</name>
    <name type="synonym">Epeira ventricosa</name>
    <dbReference type="NCBI Taxonomy" id="182803"/>
    <lineage>
        <taxon>Eukaryota</taxon>
        <taxon>Metazoa</taxon>
        <taxon>Ecdysozoa</taxon>
        <taxon>Arthropoda</taxon>
        <taxon>Chelicerata</taxon>
        <taxon>Arachnida</taxon>
        <taxon>Araneae</taxon>
        <taxon>Araneomorphae</taxon>
        <taxon>Entelegynae</taxon>
        <taxon>Araneoidea</taxon>
        <taxon>Araneidae</taxon>
        <taxon>Araneus</taxon>
    </lineage>
</organism>
<comment type="caution">
    <text evidence="1">The sequence shown here is derived from an EMBL/GenBank/DDBJ whole genome shotgun (WGS) entry which is preliminary data.</text>
</comment>
<name>A0A4Y2WVJ3_ARAVE</name>
<dbReference type="Proteomes" id="UP000499080">
    <property type="component" value="Unassembled WGS sequence"/>
</dbReference>
<evidence type="ECO:0000313" key="1">
    <source>
        <dbReference type="EMBL" id="GBO40818.1"/>
    </source>
</evidence>
<evidence type="ECO:0000313" key="3">
    <source>
        <dbReference type="Proteomes" id="UP000499080"/>
    </source>
</evidence>
<accession>A0A4Y2WVJ3</accession>
<proteinExistence type="predicted"/>
<reference evidence="1 3" key="1">
    <citation type="journal article" date="2019" name="Sci. Rep.">
        <title>Orb-weaving spider Araneus ventricosus genome elucidates the spidroin gene catalogue.</title>
        <authorList>
            <person name="Kono N."/>
            <person name="Nakamura H."/>
            <person name="Ohtoshi R."/>
            <person name="Moran D.A.P."/>
            <person name="Shinohara A."/>
            <person name="Yoshida Y."/>
            <person name="Fujiwara M."/>
            <person name="Mori M."/>
            <person name="Tomita M."/>
            <person name="Arakawa K."/>
        </authorList>
    </citation>
    <scope>NUCLEOTIDE SEQUENCE [LARGE SCALE GENOMIC DNA]</scope>
</reference>
<dbReference type="EMBL" id="BGPR01066199">
    <property type="protein sequence ID" value="GBO40824.1"/>
    <property type="molecule type" value="Genomic_DNA"/>
</dbReference>
<sequence>MTITEFCNHFSKMPKLKCKSKSAVKVLVVPEVKYFGGREESDSQMSSGHTLDPMPSDKLLRQGDKKFIPPFDNYLVNSRNEYVEK</sequence>
<dbReference type="EMBL" id="BGPR01066193">
    <property type="protein sequence ID" value="GBO40818.1"/>
    <property type="molecule type" value="Genomic_DNA"/>
</dbReference>
<gene>
    <name evidence="2" type="ORF">AVEN_118496_1</name>
    <name evidence="1" type="ORF">AVEN_45161_1</name>
</gene>